<feature type="transmembrane region" description="Helical" evidence="6">
    <location>
        <begin position="249"/>
        <end position="270"/>
    </location>
</feature>
<gene>
    <name evidence="7" type="ORF">FC95_GL000149</name>
</gene>
<name>A0A8E1V385_LENKE</name>
<feature type="transmembrane region" description="Helical" evidence="6">
    <location>
        <begin position="446"/>
        <end position="466"/>
    </location>
</feature>
<evidence type="ECO:0000256" key="3">
    <source>
        <dbReference type="ARBA" id="ARBA00022692"/>
    </source>
</evidence>
<dbReference type="Gene3D" id="1.20.1740.10">
    <property type="entry name" value="Amino acid/polyamine transporter I"/>
    <property type="match status" value="1"/>
</dbReference>
<dbReference type="GO" id="GO:0015171">
    <property type="term" value="F:amino acid transmembrane transporter activity"/>
    <property type="evidence" value="ECO:0007669"/>
    <property type="project" value="TreeGrafter"/>
</dbReference>
<dbReference type="PANTHER" id="PTHR43243:SF4">
    <property type="entry name" value="CATIONIC AMINO ACID TRANSPORTER 4"/>
    <property type="match status" value="1"/>
</dbReference>
<keyword evidence="4 6" id="KW-1133">Transmembrane helix</keyword>
<dbReference type="AlphaFoldDB" id="A0A8E1V385"/>
<evidence type="ECO:0000313" key="8">
    <source>
        <dbReference type="Proteomes" id="UP000051164"/>
    </source>
</evidence>
<dbReference type="PIRSF" id="PIRSF006060">
    <property type="entry name" value="AA_transporter"/>
    <property type="match status" value="1"/>
</dbReference>
<dbReference type="EMBL" id="AYYV01000007">
    <property type="protein sequence ID" value="KRM53955.1"/>
    <property type="molecule type" value="Genomic_DNA"/>
</dbReference>
<feature type="transmembrane region" description="Helical" evidence="6">
    <location>
        <begin position="386"/>
        <end position="405"/>
    </location>
</feature>
<comment type="caution">
    <text evidence="7">The sequence shown here is derived from an EMBL/GenBank/DDBJ whole genome shotgun (WGS) entry which is preliminary data.</text>
</comment>
<organism evidence="7 8">
    <name type="scientific">Lentilactobacillus kefiri DSM 20587 = JCM 5818</name>
    <dbReference type="NCBI Taxonomy" id="1423764"/>
    <lineage>
        <taxon>Bacteria</taxon>
        <taxon>Bacillati</taxon>
        <taxon>Bacillota</taxon>
        <taxon>Bacilli</taxon>
        <taxon>Lactobacillales</taxon>
        <taxon>Lactobacillaceae</taxon>
        <taxon>Lentilactobacillus</taxon>
    </lineage>
</organism>
<feature type="transmembrane region" description="Helical" evidence="6">
    <location>
        <begin position="209"/>
        <end position="229"/>
    </location>
</feature>
<feature type="transmembrane region" description="Helical" evidence="6">
    <location>
        <begin position="139"/>
        <end position="158"/>
    </location>
</feature>
<keyword evidence="2" id="KW-0813">Transport</keyword>
<protein>
    <submittedName>
        <fullName evidence="7">Amino acid permease-associated protein</fullName>
    </submittedName>
</protein>
<feature type="transmembrane region" description="Helical" evidence="6">
    <location>
        <begin position="411"/>
        <end position="430"/>
    </location>
</feature>
<feature type="transmembrane region" description="Helical" evidence="6">
    <location>
        <begin position="291"/>
        <end position="315"/>
    </location>
</feature>
<evidence type="ECO:0000256" key="4">
    <source>
        <dbReference type="ARBA" id="ARBA00022989"/>
    </source>
</evidence>
<dbReference type="Pfam" id="PF13520">
    <property type="entry name" value="AA_permease_2"/>
    <property type="match status" value="1"/>
</dbReference>
<keyword evidence="3 6" id="KW-0812">Transmembrane</keyword>
<feature type="transmembrane region" description="Helical" evidence="6">
    <location>
        <begin position="115"/>
        <end position="132"/>
    </location>
</feature>
<dbReference type="Proteomes" id="UP000051164">
    <property type="component" value="Unassembled WGS sequence"/>
</dbReference>
<proteinExistence type="predicted"/>
<evidence type="ECO:0000256" key="1">
    <source>
        <dbReference type="ARBA" id="ARBA00004141"/>
    </source>
</evidence>
<feature type="transmembrane region" description="Helical" evidence="6">
    <location>
        <begin position="472"/>
        <end position="490"/>
    </location>
</feature>
<feature type="transmembrane region" description="Helical" evidence="6">
    <location>
        <begin position="178"/>
        <end position="197"/>
    </location>
</feature>
<comment type="subcellular location">
    <subcellularLocation>
        <location evidence="1">Membrane</location>
        <topology evidence="1">Multi-pass membrane protein</topology>
    </subcellularLocation>
</comment>
<sequence>MFVIFESFRLAIKFQNEIRSDYMSSLTDKMFRKEDPLVYQDKDSHLIRSLTTKDFLALGVGTIVSTSIFTLPGVVAAQHAGPAVALSFLAAAIVAGIVAFAYAEMAAAMPFAGSAYSWINVVFGEFWGWIAGWALLAEYFIAVAFVASGLSANFQGLISPVGFNLPKALSTASTGDNGGLMDLVAIIVIILVTTLLSRGASQTARVENTLVVLKVIAILIFIFVGATALKSSNYTPFIPKYHVNPDGSAFGGWQGIYAGVSEIFLAYIGFDSIAANSAEAKNPQKTMPRGILGSLVIAVILFISVALVLVGMFKYSDYANNAEPVGWALRQSGHAVVATVVQAIAVVGMFTALIGMMLAGSRLIYSFGRDGLLPKWLGKLDNNLPNRALVVLTIIAIALGAFFPFTFLAQLISAGTLIAFMFVSLGIYSLRPREGKDIPMPSFKMPLYPVLPALGFLGALGIFWGLDIQAKTYALVWFVLGMVIYFAYGMSHSTATIDKKTEHEKE</sequence>
<keyword evidence="5 6" id="KW-0472">Membrane</keyword>
<feature type="transmembrane region" description="Helical" evidence="6">
    <location>
        <begin position="335"/>
        <end position="365"/>
    </location>
</feature>
<accession>A0A8E1V385</accession>
<feature type="transmembrane region" description="Helical" evidence="6">
    <location>
        <begin position="83"/>
        <end position="103"/>
    </location>
</feature>
<evidence type="ECO:0000256" key="6">
    <source>
        <dbReference type="SAM" id="Phobius"/>
    </source>
</evidence>
<evidence type="ECO:0000256" key="2">
    <source>
        <dbReference type="ARBA" id="ARBA00022448"/>
    </source>
</evidence>
<evidence type="ECO:0000256" key="5">
    <source>
        <dbReference type="ARBA" id="ARBA00023136"/>
    </source>
</evidence>
<reference evidence="7 8" key="1">
    <citation type="journal article" date="2015" name="Genome Announc.">
        <title>Expanding the biotechnology potential of lactobacilli through comparative genomics of 213 strains and associated genera.</title>
        <authorList>
            <person name="Sun Z."/>
            <person name="Harris H.M."/>
            <person name="McCann A."/>
            <person name="Guo C."/>
            <person name="Argimon S."/>
            <person name="Zhang W."/>
            <person name="Yang X."/>
            <person name="Jeffery I.B."/>
            <person name="Cooney J.C."/>
            <person name="Kagawa T.F."/>
            <person name="Liu W."/>
            <person name="Song Y."/>
            <person name="Salvetti E."/>
            <person name="Wrobel A."/>
            <person name="Rasinkangas P."/>
            <person name="Parkhill J."/>
            <person name="Rea M.C."/>
            <person name="O'Sullivan O."/>
            <person name="Ritari J."/>
            <person name="Douillard F.P."/>
            <person name="Paul Ross R."/>
            <person name="Yang R."/>
            <person name="Briner A.E."/>
            <person name="Felis G.E."/>
            <person name="de Vos W.M."/>
            <person name="Barrangou R."/>
            <person name="Klaenhammer T.R."/>
            <person name="Caufield P.W."/>
            <person name="Cui Y."/>
            <person name="Zhang H."/>
            <person name="O'Toole P.W."/>
        </authorList>
    </citation>
    <scope>NUCLEOTIDE SEQUENCE [LARGE SCALE GENOMIC DNA]</scope>
    <source>
        <strain evidence="7 8">DSM 20587</strain>
    </source>
</reference>
<evidence type="ECO:0000313" key="7">
    <source>
        <dbReference type="EMBL" id="KRM53955.1"/>
    </source>
</evidence>
<dbReference type="PANTHER" id="PTHR43243">
    <property type="entry name" value="INNER MEMBRANE TRANSPORTER YGJI-RELATED"/>
    <property type="match status" value="1"/>
</dbReference>
<dbReference type="InterPro" id="IPR002293">
    <property type="entry name" value="AA/rel_permease1"/>
</dbReference>
<feature type="transmembrane region" description="Helical" evidence="6">
    <location>
        <begin position="55"/>
        <end position="76"/>
    </location>
</feature>
<dbReference type="GO" id="GO:0016020">
    <property type="term" value="C:membrane"/>
    <property type="evidence" value="ECO:0007669"/>
    <property type="project" value="UniProtKB-SubCell"/>
</dbReference>